<accession>M0LS93</accession>
<dbReference type="Proteomes" id="UP000011566">
    <property type="component" value="Unassembled WGS sequence"/>
</dbReference>
<keyword evidence="1" id="KW-1133">Transmembrane helix</keyword>
<reference evidence="3 4" key="1">
    <citation type="journal article" date="2014" name="PLoS Genet.">
        <title>Phylogenetically driven sequencing of extremely halophilic archaea reveals strategies for static and dynamic osmo-response.</title>
        <authorList>
            <person name="Becker E.A."/>
            <person name="Seitzer P.M."/>
            <person name="Tritt A."/>
            <person name="Larsen D."/>
            <person name="Krusor M."/>
            <person name="Yao A.I."/>
            <person name="Wu D."/>
            <person name="Madern D."/>
            <person name="Eisen J.A."/>
            <person name="Darling A.E."/>
            <person name="Facciotti M.T."/>
        </authorList>
    </citation>
    <scope>NUCLEOTIDE SEQUENCE [LARGE SCALE GENOMIC DNA]</scope>
    <source>
        <strain evidence="3 4">100A6</strain>
    </source>
</reference>
<protein>
    <recommendedName>
        <fullName evidence="2">SHOCT domain-containing protein</fullName>
    </recommendedName>
</protein>
<name>M0LS93_9EURY</name>
<evidence type="ECO:0000256" key="1">
    <source>
        <dbReference type="SAM" id="Phobius"/>
    </source>
</evidence>
<dbReference type="PATRIC" id="fig|1132509.6.peg.3331"/>
<dbReference type="InterPro" id="IPR018649">
    <property type="entry name" value="SHOCT"/>
</dbReference>
<keyword evidence="1" id="KW-0472">Membrane</keyword>
<feature type="domain" description="SHOCT" evidence="2">
    <location>
        <begin position="102"/>
        <end position="129"/>
    </location>
</feature>
<evidence type="ECO:0000313" key="3">
    <source>
        <dbReference type="EMBL" id="EMA36432.1"/>
    </source>
</evidence>
<dbReference type="eggNOG" id="arCOG03912">
    <property type="taxonomic scope" value="Archaea"/>
</dbReference>
<gene>
    <name evidence="3" type="ORF">C447_14271</name>
</gene>
<feature type="transmembrane region" description="Helical" evidence="1">
    <location>
        <begin position="12"/>
        <end position="32"/>
    </location>
</feature>
<sequence>MDSRDTPAQRATDNAVEIASTLVVGLGLAALFLGVGNFWVIFALGFLVVVPLVALLFGDEDDRSEWWDDWWGDDDWLDEWWGSSTKDDAEAARETDAEPSEDSLSIIRRRYARGELTDAQFERKLERLLETETLEDLEDRNRARELLDEQE</sequence>
<feature type="transmembrane region" description="Helical" evidence="1">
    <location>
        <begin position="38"/>
        <end position="57"/>
    </location>
</feature>
<organism evidence="3 4">
    <name type="scientific">Halococcus hamelinensis 100A6</name>
    <dbReference type="NCBI Taxonomy" id="1132509"/>
    <lineage>
        <taxon>Archaea</taxon>
        <taxon>Methanobacteriati</taxon>
        <taxon>Methanobacteriota</taxon>
        <taxon>Stenosarchaea group</taxon>
        <taxon>Halobacteria</taxon>
        <taxon>Halobacteriales</taxon>
        <taxon>Halococcaceae</taxon>
        <taxon>Halococcus</taxon>
    </lineage>
</organism>
<comment type="caution">
    <text evidence="3">The sequence shown here is derived from an EMBL/GenBank/DDBJ whole genome shotgun (WGS) entry which is preliminary data.</text>
</comment>
<keyword evidence="1" id="KW-0812">Transmembrane</keyword>
<dbReference type="AlphaFoldDB" id="M0LS93"/>
<proteinExistence type="predicted"/>
<dbReference type="RefSeq" id="WP_007695071.1">
    <property type="nucleotide sequence ID" value="NZ_AJRK01000435.1"/>
</dbReference>
<evidence type="ECO:0000259" key="2">
    <source>
        <dbReference type="Pfam" id="PF09851"/>
    </source>
</evidence>
<evidence type="ECO:0000313" key="4">
    <source>
        <dbReference type="Proteomes" id="UP000011566"/>
    </source>
</evidence>
<dbReference type="Pfam" id="PF09851">
    <property type="entry name" value="SHOCT"/>
    <property type="match status" value="1"/>
</dbReference>
<dbReference type="EMBL" id="AOMB01000041">
    <property type="protein sequence ID" value="EMA36432.1"/>
    <property type="molecule type" value="Genomic_DNA"/>
</dbReference>
<keyword evidence="4" id="KW-1185">Reference proteome</keyword>